<feature type="transmembrane region" description="Helical" evidence="2">
    <location>
        <begin position="141"/>
        <end position="169"/>
    </location>
</feature>
<keyword evidence="2" id="KW-0472">Membrane</keyword>
<evidence type="ECO:0000256" key="1">
    <source>
        <dbReference type="SAM" id="MobiDB-lite"/>
    </source>
</evidence>
<reference evidence="3 4" key="1">
    <citation type="submission" date="2019-05" db="EMBL/GenBank/DDBJ databases">
        <title>Another draft genome of Portunus trituberculatus and its Hox gene families provides insights of decapod evolution.</title>
        <authorList>
            <person name="Jeong J.-H."/>
            <person name="Song I."/>
            <person name="Kim S."/>
            <person name="Choi T."/>
            <person name="Kim D."/>
            <person name="Ryu S."/>
            <person name="Kim W."/>
        </authorList>
    </citation>
    <scope>NUCLEOTIDE SEQUENCE [LARGE SCALE GENOMIC DNA]</scope>
    <source>
        <tissue evidence="3">Muscle</tissue>
    </source>
</reference>
<keyword evidence="2" id="KW-0812">Transmembrane</keyword>
<protein>
    <submittedName>
        <fullName evidence="3">Uncharacterized protein</fullName>
    </submittedName>
</protein>
<evidence type="ECO:0000313" key="3">
    <source>
        <dbReference type="EMBL" id="MPC42172.1"/>
    </source>
</evidence>
<keyword evidence="2" id="KW-1133">Transmembrane helix</keyword>
<dbReference type="AlphaFoldDB" id="A0A5B7F6V1"/>
<proteinExistence type="predicted"/>
<accession>A0A5B7F6V1</accession>
<name>A0A5B7F6V1_PORTR</name>
<dbReference type="EMBL" id="VSRR010005336">
    <property type="protein sequence ID" value="MPC42172.1"/>
    <property type="molecule type" value="Genomic_DNA"/>
</dbReference>
<keyword evidence="4" id="KW-1185">Reference proteome</keyword>
<evidence type="ECO:0000313" key="4">
    <source>
        <dbReference type="Proteomes" id="UP000324222"/>
    </source>
</evidence>
<evidence type="ECO:0000256" key="2">
    <source>
        <dbReference type="SAM" id="Phobius"/>
    </source>
</evidence>
<organism evidence="3 4">
    <name type="scientific">Portunus trituberculatus</name>
    <name type="common">Swimming crab</name>
    <name type="synonym">Neptunus trituberculatus</name>
    <dbReference type="NCBI Taxonomy" id="210409"/>
    <lineage>
        <taxon>Eukaryota</taxon>
        <taxon>Metazoa</taxon>
        <taxon>Ecdysozoa</taxon>
        <taxon>Arthropoda</taxon>
        <taxon>Crustacea</taxon>
        <taxon>Multicrustacea</taxon>
        <taxon>Malacostraca</taxon>
        <taxon>Eumalacostraca</taxon>
        <taxon>Eucarida</taxon>
        <taxon>Decapoda</taxon>
        <taxon>Pleocyemata</taxon>
        <taxon>Brachyura</taxon>
        <taxon>Eubrachyura</taxon>
        <taxon>Portunoidea</taxon>
        <taxon>Portunidae</taxon>
        <taxon>Portuninae</taxon>
        <taxon>Portunus</taxon>
    </lineage>
</organism>
<comment type="caution">
    <text evidence="3">The sequence shown here is derived from an EMBL/GenBank/DDBJ whole genome shotgun (WGS) entry which is preliminary data.</text>
</comment>
<dbReference type="Proteomes" id="UP000324222">
    <property type="component" value="Unassembled WGS sequence"/>
</dbReference>
<feature type="region of interest" description="Disordered" evidence="1">
    <location>
        <begin position="55"/>
        <end position="78"/>
    </location>
</feature>
<gene>
    <name evidence="3" type="ORF">E2C01_035786</name>
</gene>
<sequence>MQIPVSSRCFGDCQFSMRRGSTNQHSVCEVLEHKNTDRMLMSTIKSVMAVTRANEARKEGSKISKQDSTPKRETNLKQEHNEAASLVVGATISLPGRNSSPSFLPTPPHRILGYSRVFPINPLQQAQGITEYLDYGYQHTFLLLLLLLFHAFLLLFMFHLFHTLIYYSYSPSPPSILLRHPSVDNDGYSLKRSYKRSSIFFHYSADHILEYRARHEVETDQCFTQNVERTRKIHQAIPNLFQECTR</sequence>